<reference evidence="1" key="1">
    <citation type="submission" date="2021-02" db="EMBL/GenBank/DDBJ databases">
        <authorList>
            <person name="Dougan E. K."/>
            <person name="Rhodes N."/>
            <person name="Thang M."/>
            <person name="Chan C."/>
        </authorList>
    </citation>
    <scope>NUCLEOTIDE SEQUENCE</scope>
</reference>
<name>A0A812RJ68_9DINO</name>
<dbReference type="OrthoDB" id="10288233at2759"/>
<organism evidence="1 2">
    <name type="scientific">Symbiodinium necroappetens</name>
    <dbReference type="NCBI Taxonomy" id="1628268"/>
    <lineage>
        <taxon>Eukaryota</taxon>
        <taxon>Sar</taxon>
        <taxon>Alveolata</taxon>
        <taxon>Dinophyceae</taxon>
        <taxon>Suessiales</taxon>
        <taxon>Symbiodiniaceae</taxon>
        <taxon>Symbiodinium</taxon>
    </lineage>
</organism>
<keyword evidence="2" id="KW-1185">Reference proteome</keyword>
<protein>
    <submittedName>
        <fullName evidence="1">Uncharacterized protein</fullName>
    </submittedName>
</protein>
<sequence length="221" mass="24153">MYLKMKMTMTAVRSRGSVVALVSSTMPYKLLNSLDTAQESPIKANKANPLGPDTLQTCTARLVVKNSFLELVESSPKLRARRVHGTKSESDLPCLYVWQILDFLEVLLPLRNIMVSTGKWGTGVASALASDDVCEWQDCSLELHQLRGMKVNYLEALEDGLTGALRAPPSAEWATKGAMKAKAMKAKPMKAMKKKAISKIARGKLAKSVVFNGRKEALAEG</sequence>
<dbReference type="Proteomes" id="UP000601435">
    <property type="component" value="Unassembled WGS sequence"/>
</dbReference>
<evidence type="ECO:0000313" key="2">
    <source>
        <dbReference type="Proteomes" id="UP000601435"/>
    </source>
</evidence>
<comment type="caution">
    <text evidence="1">The sequence shown here is derived from an EMBL/GenBank/DDBJ whole genome shotgun (WGS) entry which is preliminary data.</text>
</comment>
<accession>A0A812RJ68</accession>
<gene>
    <name evidence="1" type="ORF">SNEC2469_LOCUS12157</name>
</gene>
<dbReference type="AlphaFoldDB" id="A0A812RJ68"/>
<evidence type="ECO:0000313" key="1">
    <source>
        <dbReference type="EMBL" id="CAE7442394.1"/>
    </source>
</evidence>
<dbReference type="EMBL" id="CAJNJA010019276">
    <property type="protein sequence ID" value="CAE7442394.1"/>
    <property type="molecule type" value="Genomic_DNA"/>
</dbReference>
<proteinExistence type="predicted"/>